<feature type="compositionally biased region" description="Basic residues" evidence="1">
    <location>
        <begin position="101"/>
        <end position="113"/>
    </location>
</feature>
<feature type="region of interest" description="Disordered" evidence="1">
    <location>
        <begin position="346"/>
        <end position="417"/>
    </location>
</feature>
<comment type="caution">
    <text evidence="2">The sequence shown here is derived from an EMBL/GenBank/DDBJ whole genome shotgun (WGS) entry which is preliminary data.</text>
</comment>
<feature type="region of interest" description="Disordered" evidence="1">
    <location>
        <begin position="1"/>
        <end position="28"/>
    </location>
</feature>
<sequence length="892" mass="96555">MPDRARIAPHIGPRGKEVRAAGPRGRPYPFIFRAASKCTVSSAPAHPNPLRNSGVKRPRSSSPNRQDSIPFAPMTARPEHAKSPELQPPPRRRSQTTWHSAQRKRRSITHSRRRGEPNRHRASFAGPPVLASIDTVAPCPPVFDQINWGVAAEGAVARDGDEHHTERTIAKKGRLSFLLNSAADQDIWRSPMAAHMMTEKQSARENDPEQVFDVPRRFRKAVDALNSHIPNMLSSQSISRQQTHDAASTAGHGLSPGSPSSPEVPALAVMPPFLPVPDELVVGDLDDGSDDDLTWILAYPASPEQATIPIARLAARDDHPVRRSEDHDEEIECLWVKPPPPCLPSVMSLEYSTPGSTDQEVTSRGLSPPPPPPKDVVKSDDAGPAPSNVKASQATDSDSDAGFQGPLALPPDYEPDPRFLVSDPSVLGPSIQVFNNFVEDRRPRIPKASKLARRVNGQFGQHGNGLVGRYHEGLLGQRDEGLVGQREEGQLGKCDEGQFGQTQVETFESATSLSVETAVSLGSADTRLPEAVASPPVGCPTTSNTSSTSAFQLSDPTSTFDEDHEDHEDHGVPLDEDCPPSPRSKRRRDIIQAHLQCRGLLDPPEQPTASDEDRPRPERKRKCGRHEVAVRRLAQNQARARKDACEQQKRAVRAAEADAASEAGARAEVFAIMVGVVEEEEQRRKVMRGLAGRVLDVEAHLTGAVSVSIEDSGHPPLRTSLSASVHDDTLCVASGASSASLPIWPADCVQDGRLLRVEQTPTPAADEEQHDRALSLSSPELLQPPASATQFAPHLVPNNIQNIIQADGPPAFQDAVHDFHDAVHASQPQDAVNASQPEDAVPTAATSATTPISGTDKGPRRISVQTYLKRKREAAGEPEQVGKRLREGATLF</sequence>
<feature type="compositionally biased region" description="Polar residues" evidence="1">
    <location>
        <begin position="540"/>
        <end position="559"/>
    </location>
</feature>
<feature type="compositionally biased region" description="Polar residues" evidence="1">
    <location>
        <begin position="350"/>
        <end position="365"/>
    </location>
</feature>
<evidence type="ECO:0000313" key="3">
    <source>
        <dbReference type="Proteomes" id="UP000320762"/>
    </source>
</evidence>
<feature type="compositionally biased region" description="Low complexity" evidence="1">
    <location>
        <begin position="255"/>
        <end position="265"/>
    </location>
</feature>
<proteinExistence type="predicted"/>
<evidence type="ECO:0000313" key="2">
    <source>
        <dbReference type="EMBL" id="TRM63800.1"/>
    </source>
</evidence>
<name>A0A550CG92_9AGAR</name>
<feature type="region of interest" description="Disordered" evidence="1">
    <location>
        <begin position="233"/>
        <end position="266"/>
    </location>
</feature>
<keyword evidence="3" id="KW-1185">Reference proteome</keyword>
<dbReference type="EMBL" id="VDMD01000008">
    <property type="protein sequence ID" value="TRM63800.1"/>
    <property type="molecule type" value="Genomic_DNA"/>
</dbReference>
<feature type="compositionally biased region" description="Polar residues" evidence="1">
    <location>
        <begin position="233"/>
        <end position="246"/>
    </location>
</feature>
<evidence type="ECO:0000256" key="1">
    <source>
        <dbReference type="SAM" id="MobiDB-lite"/>
    </source>
</evidence>
<dbReference type="Proteomes" id="UP000320762">
    <property type="component" value="Unassembled WGS sequence"/>
</dbReference>
<feature type="region of interest" description="Disordered" evidence="1">
    <location>
        <begin position="40"/>
        <end position="125"/>
    </location>
</feature>
<dbReference type="AlphaFoldDB" id="A0A550CG92"/>
<organism evidence="2 3">
    <name type="scientific">Schizophyllum amplum</name>
    <dbReference type="NCBI Taxonomy" id="97359"/>
    <lineage>
        <taxon>Eukaryota</taxon>
        <taxon>Fungi</taxon>
        <taxon>Dikarya</taxon>
        <taxon>Basidiomycota</taxon>
        <taxon>Agaricomycotina</taxon>
        <taxon>Agaricomycetes</taxon>
        <taxon>Agaricomycetidae</taxon>
        <taxon>Agaricales</taxon>
        <taxon>Schizophyllaceae</taxon>
        <taxon>Schizophyllum</taxon>
    </lineage>
</organism>
<feature type="compositionally biased region" description="Basic and acidic residues" evidence="1">
    <location>
        <begin position="880"/>
        <end position="892"/>
    </location>
</feature>
<feature type="region of interest" description="Disordered" evidence="1">
    <location>
        <begin position="526"/>
        <end position="624"/>
    </location>
</feature>
<gene>
    <name evidence="2" type="ORF">BD626DRAFT_629587</name>
</gene>
<feature type="compositionally biased region" description="Low complexity" evidence="1">
    <location>
        <begin position="840"/>
        <end position="851"/>
    </location>
</feature>
<feature type="region of interest" description="Disordered" evidence="1">
    <location>
        <begin position="827"/>
        <end position="892"/>
    </location>
</feature>
<protein>
    <submittedName>
        <fullName evidence="2">Uncharacterized protein</fullName>
    </submittedName>
</protein>
<feature type="compositionally biased region" description="Polar residues" evidence="1">
    <location>
        <begin position="827"/>
        <end position="836"/>
    </location>
</feature>
<reference evidence="2 3" key="1">
    <citation type="journal article" date="2019" name="New Phytol.">
        <title>Comparative genomics reveals unique wood-decay strategies and fruiting body development in the Schizophyllaceae.</title>
        <authorList>
            <person name="Almasi E."/>
            <person name="Sahu N."/>
            <person name="Krizsan K."/>
            <person name="Balint B."/>
            <person name="Kovacs G.M."/>
            <person name="Kiss B."/>
            <person name="Cseklye J."/>
            <person name="Drula E."/>
            <person name="Henrissat B."/>
            <person name="Nagy I."/>
            <person name="Chovatia M."/>
            <person name="Adam C."/>
            <person name="LaButti K."/>
            <person name="Lipzen A."/>
            <person name="Riley R."/>
            <person name="Grigoriev I.V."/>
            <person name="Nagy L.G."/>
        </authorList>
    </citation>
    <scope>NUCLEOTIDE SEQUENCE [LARGE SCALE GENOMIC DNA]</scope>
    <source>
        <strain evidence="2 3">NL-1724</strain>
    </source>
</reference>
<accession>A0A550CG92</accession>